<organism evidence="2 3">
    <name type="scientific">Castanea mollissima</name>
    <name type="common">Chinese chestnut</name>
    <dbReference type="NCBI Taxonomy" id="60419"/>
    <lineage>
        <taxon>Eukaryota</taxon>
        <taxon>Viridiplantae</taxon>
        <taxon>Streptophyta</taxon>
        <taxon>Embryophyta</taxon>
        <taxon>Tracheophyta</taxon>
        <taxon>Spermatophyta</taxon>
        <taxon>Magnoliopsida</taxon>
        <taxon>eudicotyledons</taxon>
        <taxon>Gunneridae</taxon>
        <taxon>Pentapetalae</taxon>
        <taxon>rosids</taxon>
        <taxon>fabids</taxon>
        <taxon>Fagales</taxon>
        <taxon>Fagaceae</taxon>
        <taxon>Castanea</taxon>
    </lineage>
</organism>
<evidence type="ECO:0000313" key="3">
    <source>
        <dbReference type="Proteomes" id="UP000737018"/>
    </source>
</evidence>
<reference evidence="2" key="1">
    <citation type="submission" date="2020-03" db="EMBL/GenBank/DDBJ databases">
        <title>Castanea mollissima Vanexum genome sequencing.</title>
        <authorList>
            <person name="Staton M."/>
        </authorList>
    </citation>
    <scope>NUCLEOTIDE SEQUENCE</scope>
    <source>
        <tissue evidence="2">Leaf</tissue>
    </source>
</reference>
<sequence>MVKVPGFFASKKSGTATKKTSTAKKPPVVVVHTGKTLLEIIKHEKGNLEASEGKNTEPDFQGLYQQESRLSNEEGIIKDVMLQQTESTAKKVSAEPFEEVLGKIDKGIKKYNSKASISSGFGTSIGEENDGDHSSINESNVPSPQAHAALLSASSRVPLVENPNSLVNHVHAKGTWKRLTRVGPVSDVVSQKDQKKRKKIYTGI</sequence>
<evidence type="ECO:0000256" key="1">
    <source>
        <dbReference type="SAM" id="MobiDB-lite"/>
    </source>
</evidence>
<comment type="caution">
    <text evidence="2">The sequence shown here is derived from an EMBL/GenBank/DDBJ whole genome shotgun (WGS) entry which is preliminary data.</text>
</comment>
<protein>
    <submittedName>
        <fullName evidence="2">Uncharacterized protein</fullName>
    </submittedName>
</protein>
<accession>A0A8J4QS12</accession>
<dbReference type="OrthoDB" id="10439386at2759"/>
<dbReference type="Proteomes" id="UP000737018">
    <property type="component" value="Unassembled WGS sequence"/>
</dbReference>
<feature type="compositionally biased region" description="Low complexity" evidence="1">
    <location>
        <begin position="9"/>
        <end position="24"/>
    </location>
</feature>
<dbReference type="AlphaFoldDB" id="A0A8J4QS12"/>
<keyword evidence="3" id="KW-1185">Reference proteome</keyword>
<feature type="region of interest" description="Disordered" evidence="1">
    <location>
        <begin position="1"/>
        <end position="24"/>
    </location>
</feature>
<dbReference type="EMBL" id="JRKL02002597">
    <property type="protein sequence ID" value="KAF3958281.1"/>
    <property type="molecule type" value="Genomic_DNA"/>
</dbReference>
<feature type="region of interest" description="Disordered" evidence="1">
    <location>
        <begin position="119"/>
        <end position="145"/>
    </location>
</feature>
<proteinExistence type="predicted"/>
<name>A0A8J4QS12_9ROSI</name>
<feature type="compositionally biased region" description="Polar residues" evidence="1">
    <location>
        <begin position="134"/>
        <end position="143"/>
    </location>
</feature>
<gene>
    <name evidence="2" type="ORF">CMV_016798</name>
</gene>
<evidence type="ECO:0000313" key="2">
    <source>
        <dbReference type="EMBL" id="KAF3958281.1"/>
    </source>
</evidence>